<sequence>MSCCEEKGDEHNLDDGEDADPQKEDMNEGMLGSLWHRQSNGRSQSGLSLGSAGREILRADNCAGPEFPLLCTRAVYVVAS</sequence>
<name>A0AAN8AHG9_ELEMC</name>
<evidence type="ECO:0000313" key="3">
    <source>
        <dbReference type="Proteomes" id="UP001346869"/>
    </source>
</evidence>
<comment type="caution">
    <text evidence="2">The sequence shown here is derived from an EMBL/GenBank/DDBJ whole genome shotgun (WGS) entry which is preliminary data.</text>
</comment>
<organism evidence="2 3">
    <name type="scientific">Eleginops maclovinus</name>
    <name type="common">Patagonian blennie</name>
    <name type="synonym">Eleginus maclovinus</name>
    <dbReference type="NCBI Taxonomy" id="56733"/>
    <lineage>
        <taxon>Eukaryota</taxon>
        <taxon>Metazoa</taxon>
        <taxon>Chordata</taxon>
        <taxon>Craniata</taxon>
        <taxon>Vertebrata</taxon>
        <taxon>Euteleostomi</taxon>
        <taxon>Actinopterygii</taxon>
        <taxon>Neopterygii</taxon>
        <taxon>Teleostei</taxon>
        <taxon>Neoteleostei</taxon>
        <taxon>Acanthomorphata</taxon>
        <taxon>Eupercaria</taxon>
        <taxon>Perciformes</taxon>
        <taxon>Notothenioidei</taxon>
        <taxon>Eleginopidae</taxon>
        <taxon>Eleginops</taxon>
    </lineage>
</organism>
<reference evidence="2 3" key="2">
    <citation type="journal article" date="2023" name="Mol. Biol. Evol.">
        <title>Genomics of Secondarily Temperate Adaptation in the Only Non-Antarctic Icefish.</title>
        <authorList>
            <person name="Rivera-Colon A.G."/>
            <person name="Rayamajhi N."/>
            <person name="Minhas B.F."/>
            <person name="Madrigal G."/>
            <person name="Bilyk K.T."/>
            <person name="Yoon V."/>
            <person name="Hune M."/>
            <person name="Gregory S."/>
            <person name="Cheng C.H.C."/>
            <person name="Catchen J.M."/>
        </authorList>
    </citation>
    <scope>NUCLEOTIDE SEQUENCE [LARGE SCALE GENOMIC DNA]</scope>
    <source>
        <strain evidence="2">JMC-PN-2008</strain>
    </source>
</reference>
<accession>A0AAN8AHG9</accession>
<feature type="compositionally biased region" description="Polar residues" evidence="1">
    <location>
        <begin position="36"/>
        <end position="48"/>
    </location>
</feature>
<keyword evidence="3" id="KW-1185">Reference proteome</keyword>
<evidence type="ECO:0000313" key="2">
    <source>
        <dbReference type="EMBL" id="KAK5856169.1"/>
    </source>
</evidence>
<dbReference type="EMBL" id="JAUZQC010000017">
    <property type="protein sequence ID" value="KAK5856169.1"/>
    <property type="molecule type" value="Genomic_DNA"/>
</dbReference>
<evidence type="ECO:0000256" key="1">
    <source>
        <dbReference type="SAM" id="MobiDB-lite"/>
    </source>
</evidence>
<reference evidence="2 3" key="1">
    <citation type="journal article" date="2023" name="Genes (Basel)">
        <title>Chromosome-Level Genome Assembly and Circadian Gene Repertoire of the Patagonia Blennie Eleginops maclovinus-The Closest Ancestral Proxy of Antarctic Cryonotothenioids.</title>
        <authorList>
            <person name="Cheng C.C."/>
            <person name="Rivera-Colon A.G."/>
            <person name="Minhas B.F."/>
            <person name="Wilson L."/>
            <person name="Rayamajhi N."/>
            <person name="Vargas-Chacoff L."/>
            <person name="Catchen J.M."/>
        </authorList>
    </citation>
    <scope>NUCLEOTIDE SEQUENCE [LARGE SCALE GENOMIC DNA]</scope>
    <source>
        <strain evidence="2">JMC-PN-2008</strain>
    </source>
</reference>
<gene>
    <name evidence="2" type="ORF">PBY51_007785</name>
</gene>
<dbReference type="AlphaFoldDB" id="A0AAN8AHG9"/>
<proteinExistence type="predicted"/>
<protein>
    <submittedName>
        <fullName evidence="2">Uncharacterized protein</fullName>
    </submittedName>
</protein>
<feature type="region of interest" description="Disordered" evidence="1">
    <location>
        <begin position="1"/>
        <end position="49"/>
    </location>
</feature>
<dbReference type="Proteomes" id="UP001346869">
    <property type="component" value="Unassembled WGS sequence"/>
</dbReference>
<feature type="compositionally biased region" description="Basic and acidic residues" evidence="1">
    <location>
        <begin position="1"/>
        <end position="26"/>
    </location>
</feature>